<dbReference type="PANTHER" id="PTHR47185">
    <property type="entry name" value="PX DOMAIN-CONTAINING PROTEIN YPR097W"/>
    <property type="match status" value="1"/>
</dbReference>
<dbReference type="Pfam" id="PF00787">
    <property type="entry name" value="PX"/>
    <property type="match status" value="1"/>
</dbReference>
<feature type="compositionally biased region" description="Polar residues" evidence="1">
    <location>
        <begin position="1"/>
        <end position="20"/>
    </location>
</feature>
<dbReference type="InterPro" id="IPR036871">
    <property type="entry name" value="PX_dom_sf"/>
</dbReference>
<dbReference type="Gene3D" id="3.30.1520.10">
    <property type="entry name" value="Phox-like domain"/>
    <property type="match status" value="1"/>
</dbReference>
<dbReference type="RefSeq" id="XP_033463603.1">
    <property type="nucleotide sequence ID" value="XM_033607349.1"/>
</dbReference>
<dbReference type="PROSITE" id="PS50195">
    <property type="entry name" value="PX"/>
    <property type="match status" value="1"/>
</dbReference>
<feature type="region of interest" description="Disordered" evidence="1">
    <location>
        <begin position="682"/>
        <end position="786"/>
    </location>
</feature>
<feature type="region of interest" description="Disordered" evidence="1">
    <location>
        <begin position="1"/>
        <end position="52"/>
    </location>
</feature>
<feature type="compositionally biased region" description="Basic and acidic residues" evidence="1">
    <location>
        <begin position="36"/>
        <end position="46"/>
    </location>
</feature>
<evidence type="ECO:0000256" key="1">
    <source>
        <dbReference type="SAM" id="MobiDB-lite"/>
    </source>
</evidence>
<dbReference type="PANTHER" id="PTHR47185:SF1">
    <property type="entry name" value="PX DOMAIN-CONTAINING PROTEIN YPR097W"/>
    <property type="match status" value="1"/>
</dbReference>
<dbReference type="Proteomes" id="UP000504637">
    <property type="component" value="Unplaced"/>
</dbReference>
<name>A0A6J3MI38_9PEZI</name>
<dbReference type="CDD" id="cd02440">
    <property type="entry name" value="AdoMet_MTases"/>
    <property type="match status" value="1"/>
</dbReference>
<dbReference type="InterPro" id="IPR029063">
    <property type="entry name" value="SAM-dependent_MTases_sf"/>
</dbReference>
<feature type="compositionally biased region" description="Low complexity" evidence="1">
    <location>
        <begin position="704"/>
        <end position="715"/>
    </location>
</feature>
<dbReference type="Pfam" id="PF12828">
    <property type="entry name" value="PXB"/>
    <property type="match status" value="1"/>
</dbReference>
<evidence type="ECO:0000259" key="2">
    <source>
        <dbReference type="PROSITE" id="PS50195"/>
    </source>
</evidence>
<reference evidence="4" key="1">
    <citation type="submission" date="2020-01" db="EMBL/GenBank/DDBJ databases">
        <authorList>
            <consortium name="DOE Joint Genome Institute"/>
            <person name="Haridas S."/>
            <person name="Albert R."/>
            <person name="Binder M."/>
            <person name="Bloem J."/>
            <person name="Labutti K."/>
            <person name="Salamov A."/>
            <person name="Andreopoulos B."/>
            <person name="Baker S.E."/>
            <person name="Barry K."/>
            <person name="Bills G."/>
            <person name="Bluhm B.H."/>
            <person name="Cannon C."/>
            <person name="Castanera R."/>
            <person name="Culley D.E."/>
            <person name="Daum C."/>
            <person name="Ezra D."/>
            <person name="Gonzalez J.B."/>
            <person name="Henrissat B."/>
            <person name="Kuo A."/>
            <person name="Liang C."/>
            <person name="Lipzen A."/>
            <person name="Lutzoni F."/>
            <person name="Magnuson J."/>
            <person name="Mondo S."/>
            <person name="Nolan M."/>
            <person name="Ohm R."/>
            <person name="Pangilinan J."/>
            <person name="Park H.-J."/>
            <person name="Ramirez L."/>
            <person name="Alfaro M."/>
            <person name="Sun H."/>
            <person name="Tritt A."/>
            <person name="Yoshinaga Y."/>
            <person name="Zwiers L.-H."/>
            <person name="Turgeon B.G."/>
            <person name="Goodwin S.B."/>
            <person name="Spatafora J.W."/>
            <person name="Crous P.W."/>
            <person name="Grigoriev I.V."/>
        </authorList>
    </citation>
    <scope>NUCLEOTIDE SEQUENCE</scope>
    <source>
        <strain evidence="4">CBS 342.82</strain>
    </source>
</reference>
<feature type="compositionally biased region" description="Polar residues" evidence="1">
    <location>
        <begin position="737"/>
        <end position="763"/>
    </location>
</feature>
<dbReference type="Pfam" id="PF13489">
    <property type="entry name" value="Methyltransf_23"/>
    <property type="match status" value="1"/>
</dbReference>
<dbReference type="SUPFAM" id="SSF64268">
    <property type="entry name" value="PX domain"/>
    <property type="match status" value="1"/>
</dbReference>
<reference evidence="4" key="2">
    <citation type="submission" date="2020-04" db="EMBL/GenBank/DDBJ databases">
        <authorList>
            <consortium name="NCBI Genome Project"/>
        </authorList>
    </citation>
    <scope>NUCLEOTIDE SEQUENCE</scope>
    <source>
        <strain evidence="4">CBS 342.82</strain>
    </source>
</reference>
<sequence length="1368" mass="155517">MASEENNMASEEDNNNSTMEATILPPANMDADEYDHDSTFGGDRESLASSSTSLNSEITRYQFEHGRRYHGYRAGAYLFPNDEEELNRMDIEHQNCLVQFDGKLHLCPLDNPKEILDLGTGTGLWAIDMADQYPESSVIGTDLSPVQPQWVPRNCEFLVDDFEQDWTFGEDRFDLIHARYLCGSIASYPDLYKRIYRALKPGGWVELVDIQCGTFSDDGSVAPDSPSNIWWSTLKEAFDKLGKPILDIEAYPKYLEEVGFENIDMQMLKRPTNDWPKDPKMKEIGRYTCLNFLEGLAAFANVPFTRALGWKIEEVSILNAQVKKETVTRKIHGWQKGTEIPETFTPHLSLRQYITTGSPKRKHQSADPKGFLLRTSLMASAPQFSTGAATPAVAEGPLIVEPKMSPPQRSDTVESQAFFDAPEISQARPIPNNVERQKLERAPPSTMSHVSVAPPGSVLTGKQEHYLKRELMAQQTNWEVRELSSPTALRRFGAPFHSDAGEVAPADSELPLLRYIFVNHVRNFPFLNQAKEKEFWQDKLQVFLESFANKHISSSEDRLEETKRAKLALKATKLVELMMVSGIPTASGYEERIRFSELEVVDSGPNEQGLVVNVPQGHEINGWDINVAGVRMVSVKRHVRSHDHAEFLLRVKHKDEPEIYVSRRFGDFVRMHRKLRLELPGKVLPPLPKKNKSHSIFSSGGGSDADSLSSQSIKSGKQATQEPSQEAGGIRGYLASWTGSSNSARHGRNASRTSLAPSESSPRGSYDSHGVASSKPASTPPDGDGAVLAREEQRVSLRAFLRNFLQNESIALSNSMQEFLTHDPIVMTAEEQEDIERRKLMDEKRLEEQRKFFEIARERARELDVHMEKFRRSVIERNGLRSLFAEIRKKEHIADLEPEYKKFAEWVRIEVAATCYHLFLAEDNSPELFAQAKRIHSLVPYTALKQVIRFTNPAAVMANVLDIFMAQPLGTKSLLQRIFGLAVGDGIRSIQKTIDALVTKIEEPTFCEKIQRYAESDEALKRSIREEADQDKVDLLVKVLQSEEISPQLSSEQIGRAFNAYVAWENAVENVDEEMRQGAELFAQLKQLQRLYTRKRDKQMMLELVEETNTLRLFRDLFSIFYEPLVRVYKSANVYNSVTDFARFADDAIQTIEKAQRQDISADPNQTVQSFIDLCERHEDDLYKFIHEVHIHDDGLFDKLMSWIEGILDFLRNGPNGGKVDMNALFQGAVEMKQIDREVAMREINALIKWQMARKRWHQDKTRQKMATAGDHNSNDMGALASTFKPGDFGLHPMDLQDMELDDNDDEDDSENEDEDDDADQIAAERKRRRKRQDLLRRSAGEPVKPPIEELHKMAPQFLAMIRNVLAT</sequence>
<protein>
    <recommendedName>
        <fullName evidence="2">PX domain-containing protein</fullName>
    </recommendedName>
</protein>
<accession>A0A6J3MI38</accession>
<dbReference type="SMART" id="SM00312">
    <property type="entry name" value="PX"/>
    <property type="match status" value="1"/>
</dbReference>
<reference evidence="4" key="3">
    <citation type="submission" date="2025-08" db="UniProtKB">
        <authorList>
            <consortium name="RefSeq"/>
        </authorList>
    </citation>
    <scope>IDENTIFICATION</scope>
    <source>
        <strain evidence="4">CBS 342.82</strain>
    </source>
</reference>
<dbReference type="Pfam" id="PF12825">
    <property type="entry name" value="DUF3818"/>
    <property type="match status" value="1"/>
</dbReference>
<dbReference type="InterPro" id="IPR024555">
    <property type="entry name" value="PX-associated"/>
</dbReference>
<dbReference type="OrthoDB" id="71672at2759"/>
<gene>
    <name evidence="4" type="ORF">K489DRAFT_407295</name>
</gene>
<dbReference type="CDD" id="cd06869">
    <property type="entry name" value="PX_UP2_fungi"/>
    <property type="match status" value="1"/>
</dbReference>
<dbReference type="InterPro" id="IPR001683">
    <property type="entry name" value="PX_dom"/>
</dbReference>
<dbReference type="SUPFAM" id="SSF53335">
    <property type="entry name" value="S-adenosyl-L-methionine-dependent methyltransferases"/>
    <property type="match status" value="1"/>
</dbReference>
<organism evidence="4">
    <name type="scientific">Dissoconium aciculare CBS 342.82</name>
    <dbReference type="NCBI Taxonomy" id="1314786"/>
    <lineage>
        <taxon>Eukaryota</taxon>
        <taxon>Fungi</taxon>
        <taxon>Dikarya</taxon>
        <taxon>Ascomycota</taxon>
        <taxon>Pezizomycotina</taxon>
        <taxon>Dothideomycetes</taxon>
        <taxon>Dothideomycetidae</taxon>
        <taxon>Mycosphaerellales</taxon>
        <taxon>Dissoconiaceae</taxon>
        <taxon>Dissoconium</taxon>
    </lineage>
</organism>
<dbReference type="Gene3D" id="3.40.50.150">
    <property type="entry name" value="Vaccinia Virus protein VP39"/>
    <property type="match status" value="1"/>
</dbReference>
<feature type="region of interest" description="Disordered" evidence="1">
    <location>
        <begin position="1259"/>
        <end position="1351"/>
    </location>
</feature>
<keyword evidence="3" id="KW-1185">Reference proteome</keyword>
<proteinExistence type="predicted"/>
<dbReference type="InterPro" id="IPR047168">
    <property type="entry name" value="LEC1-like"/>
</dbReference>
<evidence type="ECO:0000313" key="3">
    <source>
        <dbReference type="Proteomes" id="UP000504637"/>
    </source>
</evidence>
<evidence type="ECO:0000313" key="4">
    <source>
        <dbReference type="RefSeq" id="XP_033463603.1"/>
    </source>
</evidence>
<dbReference type="GO" id="GO:0035091">
    <property type="term" value="F:phosphatidylinositol binding"/>
    <property type="evidence" value="ECO:0007669"/>
    <property type="project" value="InterPro"/>
</dbReference>
<feature type="compositionally biased region" description="Acidic residues" evidence="1">
    <location>
        <begin position="1297"/>
        <end position="1320"/>
    </location>
</feature>
<feature type="domain" description="PX" evidence="2">
    <location>
        <begin position="625"/>
        <end position="827"/>
    </location>
</feature>
<dbReference type="GeneID" id="54365149"/>
<dbReference type="InterPro" id="IPR024554">
    <property type="entry name" value="LEC1-like_C"/>
</dbReference>